<evidence type="ECO:0000313" key="2">
    <source>
        <dbReference type="Proteomes" id="UP000503349"/>
    </source>
</evidence>
<reference evidence="2" key="2">
    <citation type="submission" date="2019-02" db="EMBL/GenBank/DDBJ databases">
        <title>Opniocepnalus argus Var Kimnra genome.</title>
        <authorList>
            <person name="Zhou C."/>
            <person name="Xiao S."/>
        </authorList>
    </citation>
    <scope>NUCLEOTIDE SEQUENCE [LARGE SCALE GENOMIC DNA]</scope>
</reference>
<protein>
    <submittedName>
        <fullName evidence="1">Uncharacterized protein</fullName>
    </submittedName>
</protein>
<organism evidence="1 2">
    <name type="scientific">Channa argus</name>
    <name type="common">Northern snakehead</name>
    <name type="synonym">Ophicephalus argus</name>
    <dbReference type="NCBI Taxonomy" id="215402"/>
    <lineage>
        <taxon>Eukaryota</taxon>
        <taxon>Metazoa</taxon>
        <taxon>Chordata</taxon>
        <taxon>Craniata</taxon>
        <taxon>Vertebrata</taxon>
        <taxon>Euteleostomi</taxon>
        <taxon>Actinopterygii</taxon>
        <taxon>Neopterygii</taxon>
        <taxon>Teleostei</taxon>
        <taxon>Neoteleostei</taxon>
        <taxon>Acanthomorphata</taxon>
        <taxon>Anabantaria</taxon>
        <taxon>Anabantiformes</taxon>
        <taxon>Channoidei</taxon>
        <taxon>Channidae</taxon>
        <taxon>Channa</taxon>
    </lineage>
</organism>
<proteinExistence type="predicted"/>
<dbReference type="Proteomes" id="UP000503349">
    <property type="component" value="Chromosome 19"/>
</dbReference>
<name>A0A6G1QNK9_CHAAH</name>
<reference evidence="1 2" key="1">
    <citation type="submission" date="2019-02" db="EMBL/GenBank/DDBJ databases">
        <title>Opniocepnalus argus genome.</title>
        <authorList>
            <person name="Zhou C."/>
            <person name="Xiao S."/>
        </authorList>
    </citation>
    <scope>NUCLEOTIDE SEQUENCE [LARGE SCALE GENOMIC DNA]</scope>
    <source>
        <strain evidence="1">OARG1902GOOAL</strain>
        <tissue evidence="1">Muscle</tissue>
    </source>
</reference>
<evidence type="ECO:0000313" key="1">
    <source>
        <dbReference type="EMBL" id="KAF3703949.1"/>
    </source>
</evidence>
<gene>
    <name evidence="1" type="ORF">EXN66_Car019637</name>
</gene>
<keyword evidence="2" id="KW-1185">Reference proteome</keyword>
<accession>A0A6G1QNK9</accession>
<sequence length="59" mass="6930">MMKSIVTNISRNKYKINYQQQMFTGLRPAAQMTEYLYCNHFCNEQELNSSTGNLETMVD</sequence>
<dbReference type="EMBL" id="CM015730">
    <property type="protein sequence ID" value="KAF3703949.1"/>
    <property type="molecule type" value="Genomic_DNA"/>
</dbReference>
<dbReference type="AlphaFoldDB" id="A0A6G1QNK9"/>